<accession>A0ABP0MI35</accession>
<proteinExistence type="predicted"/>
<dbReference type="Proteomes" id="UP001642464">
    <property type="component" value="Unassembled WGS sequence"/>
</dbReference>
<evidence type="ECO:0000313" key="1">
    <source>
        <dbReference type="EMBL" id="CAK9050452.1"/>
    </source>
</evidence>
<reference evidence="1 2" key="1">
    <citation type="submission" date="2024-02" db="EMBL/GenBank/DDBJ databases">
        <authorList>
            <person name="Chen Y."/>
            <person name="Shah S."/>
            <person name="Dougan E. K."/>
            <person name="Thang M."/>
            <person name="Chan C."/>
        </authorList>
    </citation>
    <scope>NUCLEOTIDE SEQUENCE [LARGE SCALE GENOMIC DNA]</scope>
</reference>
<gene>
    <name evidence="1" type="ORF">SCF082_LOCUS27824</name>
</gene>
<sequence>MGWLRDFLSSSPSFGSFEVTETFARQARHASFLESALPMAEHLPAGVCQRYVITDGLHDLVYGIPEWRHYKSEWMGGRKSAPLAAMSQADYGLLLQARKHFIKAREQMLLRDYHPQSASDSLKLAKDPATFFKTTTPSAASEIQAGLVLVKRLVQQQKGAEFEDAIQKIDYATRRRQLMTLENIQELASTMAQMVKECGSHNAKQLWTA</sequence>
<dbReference type="EMBL" id="CAXAMM010021702">
    <property type="protein sequence ID" value="CAK9050452.1"/>
    <property type="molecule type" value="Genomic_DNA"/>
</dbReference>
<organism evidence="1 2">
    <name type="scientific">Durusdinium trenchii</name>
    <dbReference type="NCBI Taxonomy" id="1381693"/>
    <lineage>
        <taxon>Eukaryota</taxon>
        <taxon>Sar</taxon>
        <taxon>Alveolata</taxon>
        <taxon>Dinophyceae</taxon>
        <taxon>Suessiales</taxon>
        <taxon>Symbiodiniaceae</taxon>
        <taxon>Durusdinium</taxon>
    </lineage>
</organism>
<name>A0ABP0MI35_9DINO</name>
<evidence type="ECO:0000313" key="2">
    <source>
        <dbReference type="Proteomes" id="UP001642464"/>
    </source>
</evidence>
<comment type="caution">
    <text evidence="1">The sequence shown here is derived from an EMBL/GenBank/DDBJ whole genome shotgun (WGS) entry which is preliminary data.</text>
</comment>
<protein>
    <submittedName>
        <fullName evidence="1">Poly(A)-specific ribonuclease PARN</fullName>
    </submittedName>
</protein>
<keyword evidence="2" id="KW-1185">Reference proteome</keyword>